<dbReference type="RefSeq" id="WP_179720958.1">
    <property type="nucleotide sequence ID" value="NZ_JACBZT010000001.1"/>
</dbReference>
<keyword evidence="2" id="KW-1185">Reference proteome</keyword>
<evidence type="ECO:0000313" key="2">
    <source>
        <dbReference type="Proteomes" id="UP000541969"/>
    </source>
</evidence>
<evidence type="ECO:0000313" key="1">
    <source>
        <dbReference type="EMBL" id="NYJ08400.1"/>
    </source>
</evidence>
<protein>
    <submittedName>
        <fullName evidence="1">Uncharacterized protein</fullName>
    </submittedName>
</protein>
<gene>
    <name evidence="1" type="ORF">GGQ55_004678</name>
</gene>
<sequence length="47" mass="5527">MNRFRTAFRRSRAERASLRQERAFQRALATAPDLESAHEIASMHARR</sequence>
<reference evidence="1 2" key="1">
    <citation type="submission" date="2020-07" db="EMBL/GenBank/DDBJ databases">
        <title>Sequencing the genomes of 1000 actinobacteria strains.</title>
        <authorList>
            <person name="Klenk H.-P."/>
        </authorList>
    </citation>
    <scope>NUCLEOTIDE SEQUENCE [LARGE SCALE GENOMIC DNA]</scope>
    <source>
        <strain evidence="1 2">DSM 104001</strain>
    </source>
</reference>
<name>A0A853CKV9_9ACTN</name>
<dbReference type="Proteomes" id="UP000541969">
    <property type="component" value="Unassembled WGS sequence"/>
</dbReference>
<comment type="caution">
    <text evidence="1">The sequence shown here is derived from an EMBL/GenBank/DDBJ whole genome shotgun (WGS) entry which is preliminary data.</text>
</comment>
<organism evidence="1 2">
    <name type="scientific">Petropleomorpha daqingensis</name>
    <dbReference type="NCBI Taxonomy" id="2026353"/>
    <lineage>
        <taxon>Bacteria</taxon>
        <taxon>Bacillati</taxon>
        <taxon>Actinomycetota</taxon>
        <taxon>Actinomycetes</taxon>
        <taxon>Geodermatophilales</taxon>
        <taxon>Geodermatophilaceae</taxon>
        <taxon>Petropleomorpha</taxon>
    </lineage>
</organism>
<accession>A0A853CKV9</accession>
<dbReference type="EMBL" id="JACBZT010000001">
    <property type="protein sequence ID" value="NYJ08400.1"/>
    <property type="molecule type" value="Genomic_DNA"/>
</dbReference>
<dbReference type="AlphaFoldDB" id="A0A853CKV9"/>
<proteinExistence type="predicted"/>